<evidence type="ECO:0000259" key="6">
    <source>
        <dbReference type="SMART" id="SM00226"/>
    </source>
</evidence>
<evidence type="ECO:0000313" key="8">
    <source>
        <dbReference type="Proteomes" id="UP001364472"/>
    </source>
</evidence>
<dbReference type="PRINTS" id="PR00719">
    <property type="entry name" value="LMWPTPASE"/>
</dbReference>
<evidence type="ECO:0000256" key="1">
    <source>
        <dbReference type="ARBA" id="ARBA00011063"/>
    </source>
</evidence>
<organism evidence="7 8">
    <name type="scientific">Denitratimonas tolerans</name>
    <dbReference type="NCBI Taxonomy" id="1338420"/>
    <lineage>
        <taxon>Bacteria</taxon>
        <taxon>Pseudomonadati</taxon>
        <taxon>Pseudomonadota</taxon>
        <taxon>Gammaproteobacteria</taxon>
        <taxon>Lysobacterales</taxon>
        <taxon>Lysobacteraceae</taxon>
        <taxon>Denitratimonas</taxon>
    </lineage>
</organism>
<proteinExistence type="inferred from homology"/>
<keyword evidence="8" id="KW-1185">Reference proteome</keyword>
<feature type="active site" description="Nucleophile" evidence="5">
    <location>
        <position position="13"/>
    </location>
</feature>
<dbReference type="Gene3D" id="3.40.50.2300">
    <property type="match status" value="1"/>
</dbReference>
<dbReference type="Proteomes" id="UP001364472">
    <property type="component" value="Unassembled WGS sequence"/>
</dbReference>
<accession>A0AAW9R1V4</accession>
<evidence type="ECO:0000256" key="5">
    <source>
        <dbReference type="PIRSR" id="PIRSR617867-1"/>
    </source>
</evidence>
<dbReference type="EMBL" id="JBBDHC010000002">
    <property type="protein sequence ID" value="MEJ1248321.1"/>
    <property type="molecule type" value="Genomic_DNA"/>
</dbReference>
<dbReference type="EC" id="3.1.3.48" evidence="2"/>
<dbReference type="InterPro" id="IPR036196">
    <property type="entry name" value="Ptyr_pPase_sf"/>
</dbReference>
<dbReference type="SMART" id="SM00226">
    <property type="entry name" value="LMWPc"/>
    <property type="match status" value="1"/>
</dbReference>
<feature type="active site" description="Proton donor" evidence="5">
    <location>
        <position position="128"/>
    </location>
</feature>
<dbReference type="PANTHER" id="PTHR11717">
    <property type="entry name" value="LOW MOLECULAR WEIGHT PROTEIN TYROSINE PHOSPHATASE"/>
    <property type="match status" value="1"/>
</dbReference>
<feature type="domain" description="Phosphotyrosine protein phosphatase I" evidence="6">
    <location>
        <begin position="7"/>
        <end position="154"/>
    </location>
</feature>
<dbReference type="SUPFAM" id="SSF52788">
    <property type="entry name" value="Phosphotyrosine protein phosphatases I"/>
    <property type="match status" value="1"/>
</dbReference>
<dbReference type="GO" id="GO:0004725">
    <property type="term" value="F:protein tyrosine phosphatase activity"/>
    <property type="evidence" value="ECO:0007669"/>
    <property type="project" value="UniProtKB-EC"/>
</dbReference>
<dbReference type="InterPro" id="IPR023485">
    <property type="entry name" value="Ptyr_pPase"/>
</dbReference>
<dbReference type="InterPro" id="IPR050438">
    <property type="entry name" value="LMW_PTPase"/>
</dbReference>
<comment type="caution">
    <text evidence="7">The sequence shown here is derived from an EMBL/GenBank/DDBJ whole genome shotgun (WGS) entry which is preliminary data.</text>
</comment>
<reference evidence="7 8" key="1">
    <citation type="journal article" date="2016" name="Antonie Van Leeuwenhoek">
        <title>Denitratimonas tolerans gen. nov., sp. nov., a denitrifying bacterium isolated from a bioreactor for tannery wastewater treatment.</title>
        <authorList>
            <person name="Han S.I."/>
            <person name="Kim J.O."/>
            <person name="Lee Y.R."/>
            <person name="Ekpeghere K.I."/>
            <person name="Koh S.C."/>
            <person name="Whang K.S."/>
        </authorList>
    </citation>
    <scope>NUCLEOTIDE SEQUENCE [LARGE SCALE GENOMIC DNA]</scope>
    <source>
        <strain evidence="7 8">KACC 17565</strain>
    </source>
</reference>
<protein>
    <recommendedName>
        <fullName evidence="2">protein-tyrosine-phosphatase</fullName>
        <ecNumber evidence="2">3.1.3.48</ecNumber>
    </recommendedName>
</protein>
<dbReference type="CDD" id="cd16343">
    <property type="entry name" value="LMWPTP"/>
    <property type="match status" value="1"/>
</dbReference>
<dbReference type="InterPro" id="IPR017867">
    <property type="entry name" value="Tyr_phospatase_low_mol_wt"/>
</dbReference>
<gene>
    <name evidence="7" type="ORF">WB794_01320</name>
</gene>
<sequence>MKRKEISSILFVCMGNICRSPLAEGIARVALRDAGLTLALDSAGTHDYHVGAPPDERARRIAREIDCGIEDLRARQVAARDFGSFDLILAADRANLAWLHQHRPATTGGELDLLLPWCGAAAGTEVPDPYYGGLGDFRQVASMLHAAMPGLIARLRDRA</sequence>
<evidence type="ECO:0000256" key="2">
    <source>
        <dbReference type="ARBA" id="ARBA00013064"/>
    </source>
</evidence>
<dbReference type="Pfam" id="PF01451">
    <property type="entry name" value="LMWPc"/>
    <property type="match status" value="1"/>
</dbReference>
<evidence type="ECO:0000313" key="7">
    <source>
        <dbReference type="EMBL" id="MEJ1248321.1"/>
    </source>
</evidence>
<name>A0AAW9R1V4_9GAMM</name>
<dbReference type="AlphaFoldDB" id="A0AAW9R1V4"/>
<keyword evidence="4" id="KW-0904">Protein phosphatase</keyword>
<evidence type="ECO:0000256" key="3">
    <source>
        <dbReference type="ARBA" id="ARBA00022801"/>
    </source>
</evidence>
<comment type="similarity">
    <text evidence="1">Belongs to the low molecular weight phosphotyrosine protein phosphatase family.</text>
</comment>
<feature type="active site" evidence="5">
    <location>
        <position position="19"/>
    </location>
</feature>
<keyword evidence="3 7" id="KW-0378">Hydrolase</keyword>
<evidence type="ECO:0000256" key="4">
    <source>
        <dbReference type="ARBA" id="ARBA00022912"/>
    </source>
</evidence>
<dbReference type="PANTHER" id="PTHR11717:SF7">
    <property type="entry name" value="LOW MOLECULAR WEIGHT PHOSPHOTYROSINE PROTEIN PHOSPHATASE"/>
    <property type="match status" value="1"/>
</dbReference>
<dbReference type="RefSeq" id="WP_337334043.1">
    <property type="nucleotide sequence ID" value="NZ_JBBDHC010000002.1"/>
</dbReference>